<keyword evidence="3" id="KW-0238">DNA-binding</keyword>
<dbReference type="PRINTS" id="PR00040">
    <property type="entry name" value="HTHMERR"/>
</dbReference>
<dbReference type="OrthoDB" id="9791488at2"/>
<dbReference type="Pfam" id="PF13411">
    <property type="entry name" value="MerR_1"/>
    <property type="match status" value="1"/>
</dbReference>
<dbReference type="PANTHER" id="PTHR30204:SF69">
    <property type="entry name" value="MERR-FAMILY TRANSCRIPTIONAL REGULATOR"/>
    <property type="match status" value="1"/>
</dbReference>
<dbReference type="GO" id="GO:0003700">
    <property type="term" value="F:DNA-binding transcription factor activity"/>
    <property type="evidence" value="ECO:0007669"/>
    <property type="project" value="InterPro"/>
</dbReference>
<dbReference type="Proteomes" id="UP000267798">
    <property type="component" value="Unassembled WGS sequence"/>
</dbReference>
<dbReference type="PROSITE" id="PS00552">
    <property type="entry name" value="HTH_MERR_1"/>
    <property type="match status" value="1"/>
</dbReference>
<evidence type="ECO:0000256" key="1">
    <source>
        <dbReference type="ARBA" id="ARBA00022491"/>
    </source>
</evidence>
<dbReference type="SMART" id="SM00422">
    <property type="entry name" value="HTH_MERR"/>
    <property type="match status" value="1"/>
</dbReference>
<evidence type="ECO:0000259" key="5">
    <source>
        <dbReference type="PROSITE" id="PS50937"/>
    </source>
</evidence>
<evidence type="ECO:0000256" key="4">
    <source>
        <dbReference type="ARBA" id="ARBA00023163"/>
    </source>
</evidence>
<keyword evidence="2" id="KW-0805">Transcription regulation</keyword>
<dbReference type="SUPFAM" id="SSF46955">
    <property type="entry name" value="Putative DNA-binding domain"/>
    <property type="match status" value="1"/>
</dbReference>
<evidence type="ECO:0000256" key="3">
    <source>
        <dbReference type="ARBA" id="ARBA00023125"/>
    </source>
</evidence>
<keyword evidence="7" id="KW-1185">Reference proteome</keyword>
<evidence type="ECO:0000313" key="6">
    <source>
        <dbReference type="EMBL" id="RJX37933.1"/>
    </source>
</evidence>
<feature type="domain" description="HTH merR-type" evidence="5">
    <location>
        <begin position="14"/>
        <end position="79"/>
    </location>
</feature>
<keyword evidence="1" id="KW-0678">Repressor</keyword>
<dbReference type="EMBL" id="QXQB01000004">
    <property type="protein sequence ID" value="RJX37933.1"/>
    <property type="molecule type" value="Genomic_DNA"/>
</dbReference>
<dbReference type="Gene3D" id="1.10.1660.10">
    <property type="match status" value="1"/>
</dbReference>
<dbReference type="PROSITE" id="PS50937">
    <property type="entry name" value="HTH_MERR_2"/>
    <property type="match status" value="1"/>
</dbReference>
<name>A0A3A6PPR9_9BACL</name>
<keyword evidence="4" id="KW-0804">Transcription</keyword>
<reference evidence="6 7" key="1">
    <citation type="submission" date="2018-09" db="EMBL/GenBank/DDBJ databases">
        <title>Paenibacillus aracenensis nov. sp. isolated from a cave in southern Spain.</title>
        <authorList>
            <person name="Jurado V."/>
            <person name="Gutierrez-Patricio S."/>
            <person name="Gonzalez-Pimentel J.L."/>
            <person name="Miller A.Z."/>
            <person name="Laiz L."/>
            <person name="Saiz-Jimenez C."/>
        </authorList>
    </citation>
    <scope>NUCLEOTIDE SEQUENCE [LARGE SCALE GENOMIC DNA]</scope>
    <source>
        <strain evidence="6 7">JCM 19203</strain>
    </source>
</reference>
<dbReference type="AlphaFoldDB" id="A0A3A6PPR9"/>
<dbReference type="InterPro" id="IPR047057">
    <property type="entry name" value="MerR_fam"/>
</dbReference>
<evidence type="ECO:0000313" key="7">
    <source>
        <dbReference type="Proteomes" id="UP000267798"/>
    </source>
</evidence>
<gene>
    <name evidence="6" type="ORF">D3P09_17775</name>
</gene>
<dbReference type="PANTHER" id="PTHR30204">
    <property type="entry name" value="REDOX-CYCLING DRUG-SENSING TRANSCRIPTIONAL ACTIVATOR SOXR"/>
    <property type="match status" value="1"/>
</dbReference>
<sequence length="142" mass="16304">MHWRDIGMPVYLRGQIAKMANINMETLRYYEELGLITSPQRSESGYRIYSDDVIAQLTFIQNAKSCGFTLREIKKALTKASSGQITIGDFIHAIEQKTSKIQAEIAKREKTLSILEKLKQDLQIEDKQPEVQMTLRALHMES</sequence>
<comment type="caution">
    <text evidence="6">The sequence shown here is derived from an EMBL/GenBank/DDBJ whole genome shotgun (WGS) entry which is preliminary data.</text>
</comment>
<protein>
    <submittedName>
        <fullName evidence="6">MerR family transcriptional regulator</fullName>
    </submittedName>
</protein>
<organism evidence="6 7">
    <name type="scientific">Paenibacillus pinisoli</name>
    <dbReference type="NCBI Taxonomy" id="1276110"/>
    <lineage>
        <taxon>Bacteria</taxon>
        <taxon>Bacillati</taxon>
        <taxon>Bacillota</taxon>
        <taxon>Bacilli</taxon>
        <taxon>Bacillales</taxon>
        <taxon>Paenibacillaceae</taxon>
        <taxon>Paenibacillus</taxon>
    </lineage>
</organism>
<dbReference type="GO" id="GO:0003677">
    <property type="term" value="F:DNA binding"/>
    <property type="evidence" value="ECO:0007669"/>
    <property type="project" value="UniProtKB-KW"/>
</dbReference>
<dbReference type="InterPro" id="IPR009061">
    <property type="entry name" value="DNA-bd_dom_put_sf"/>
</dbReference>
<evidence type="ECO:0000256" key="2">
    <source>
        <dbReference type="ARBA" id="ARBA00023015"/>
    </source>
</evidence>
<dbReference type="InterPro" id="IPR000551">
    <property type="entry name" value="MerR-type_HTH_dom"/>
</dbReference>
<accession>A0A3A6PPR9</accession>
<proteinExistence type="predicted"/>